<protein>
    <recommendedName>
        <fullName evidence="4">dihydropteroate synthase</fullName>
        <ecNumber evidence="4">2.5.1.15</ecNumber>
    </recommendedName>
</protein>
<evidence type="ECO:0000256" key="2">
    <source>
        <dbReference type="ARBA" id="ARBA00001946"/>
    </source>
</evidence>
<sequence length="368" mass="42656">MKEADFFLCDYKDLQKINAHNFAKNNYFQKAKHTNIYIKNLSSIAANILKQECIAIGANLLNDEESIINTTKKVNCILNINQKQIGQLQQRLKLQDFHLKKLANFLSTIKIQETFPKIMGILNINDDSLYENSRTSKNNFLDKAYEMLENNACILDIGAMSSRPKSKYQGQETEMARLKDIFKLIKSEKLYEKCILSIDTFVYEIAKTALDNGFKIINDISANTNLSNLCKEYDATYILMHSQNNYINAYLNNEELSNIHFDDKFAYLNYVFDFFKKKLEEINSKCIIDVGIGFGKNEFENLVLVKYLEHFKSLNKELLLAASNKGFINKNTNVSLYLHAICKADYIRVHNVKEQNELINYIKKVEQI</sequence>
<dbReference type="RefSeq" id="WP_172231652.1">
    <property type="nucleotide sequence ID" value="NZ_CP035946.1"/>
</dbReference>
<comment type="catalytic activity">
    <reaction evidence="1">
        <text>(7,8-dihydropterin-6-yl)methyl diphosphate + 4-aminobenzoate = 7,8-dihydropteroate + diphosphate</text>
        <dbReference type="Rhea" id="RHEA:19949"/>
        <dbReference type="ChEBI" id="CHEBI:17836"/>
        <dbReference type="ChEBI" id="CHEBI:17839"/>
        <dbReference type="ChEBI" id="CHEBI:33019"/>
        <dbReference type="ChEBI" id="CHEBI:72950"/>
        <dbReference type="EC" id="2.5.1.15"/>
    </reaction>
</comment>
<dbReference type="PANTHER" id="PTHR20941">
    <property type="entry name" value="FOLATE SYNTHESIS PROTEINS"/>
    <property type="match status" value="1"/>
</dbReference>
<dbReference type="Gene3D" id="3.20.20.20">
    <property type="entry name" value="Dihydropteroate synthase-like"/>
    <property type="match status" value="1"/>
</dbReference>
<comment type="caution">
    <text evidence="10">The sequence shown here is derived from an EMBL/GenBank/DDBJ whole genome shotgun (WGS) entry which is preliminary data.</text>
</comment>
<dbReference type="NCBIfam" id="TIGR01496">
    <property type="entry name" value="DHPS"/>
    <property type="match status" value="1"/>
</dbReference>
<dbReference type="InterPro" id="IPR045031">
    <property type="entry name" value="DHP_synth-like"/>
</dbReference>
<dbReference type="SUPFAM" id="SSF51717">
    <property type="entry name" value="Dihydropteroate synthetase-like"/>
    <property type="match status" value="1"/>
</dbReference>
<keyword evidence="11" id="KW-1185">Reference proteome</keyword>
<dbReference type="InterPro" id="IPR011005">
    <property type="entry name" value="Dihydropteroate_synth-like_sf"/>
</dbReference>
<name>A0ABS7WSV8_9BACT</name>
<evidence type="ECO:0000256" key="7">
    <source>
        <dbReference type="ARBA" id="ARBA00022842"/>
    </source>
</evidence>
<dbReference type="Proteomes" id="UP000786183">
    <property type="component" value="Unassembled WGS sequence"/>
</dbReference>
<dbReference type="EC" id="2.5.1.15" evidence="4"/>
<organism evidence="10 11">
    <name type="scientific">Campylobacter canadensis</name>
    <dbReference type="NCBI Taxonomy" id="449520"/>
    <lineage>
        <taxon>Bacteria</taxon>
        <taxon>Pseudomonadati</taxon>
        <taxon>Campylobacterota</taxon>
        <taxon>Epsilonproteobacteria</taxon>
        <taxon>Campylobacterales</taxon>
        <taxon>Campylobacteraceae</taxon>
        <taxon>Campylobacter</taxon>
    </lineage>
</organism>
<dbReference type="InterPro" id="IPR000489">
    <property type="entry name" value="Pterin-binding_dom"/>
</dbReference>
<dbReference type="PANTHER" id="PTHR20941:SF1">
    <property type="entry name" value="FOLIC ACID SYNTHESIS PROTEIN FOL1"/>
    <property type="match status" value="1"/>
</dbReference>
<evidence type="ECO:0000256" key="4">
    <source>
        <dbReference type="ARBA" id="ARBA00012458"/>
    </source>
</evidence>
<dbReference type="PROSITE" id="PS50972">
    <property type="entry name" value="PTERIN_BINDING"/>
    <property type="match status" value="1"/>
</dbReference>
<accession>A0ABS7WSV8</accession>
<keyword evidence="7" id="KW-0460">Magnesium</keyword>
<dbReference type="GO" id="GO:0004156">
    <property type="term" value="F:dihydropteroate synthase activity"/>
    <property type="evidence" value="ECO:0007669"/>
    <property type="project" value="UniProtKB-EC"/>
</dbReference>
<evidence type="ECO:0000256" key="8">
    <source>
        <dbReference type="ARBA" id="ARBA00022909"/>
    </source>
</evidence>
<proteinExistence type="predicted"/>
<keyword evidence="8" id="KW-0289">Folate biosynthesis</keyword>
<dbReference type="InterPro" id="IPR006390">
    <property type="entry name" value="DHP_synth_dom"/>
</dbReference>
<comment type="cofactor">
    <cofactor evidence="2">
        <name>Mg(2+)</name>
        <dbReference type="ChEBI" id="CHEBI:18420"/>
    </cofactor>
</comment>
<evidence type="ECO:0000313" key="10">
    <source>
        <dbReference type="EMBL" id="MBZ7987854.1"/>
    </source>
</evidence>
<comment type="pathway">
    <text evidence="3">Cofactor biosynthesis; tetrahydrofolate biosynthesis; 7,8-dihydrofolate from 2-amino-4-hydroxy-6-hydroxymethyl-7,8-dihydropteridine diphosphate and 4-aminobenzoate: step 1/2.</text>
</comment>
<evidence type="ECO:0000256" key="6">
    <source>
        <dbReference type="ARBA" id="ARBA00022723"/>
    </source>
</evidence>
<dbReference type="EMBL" id="JACGBB010000017">
    <property type="protein sequence ID" value="MBZ7987854.1"/>
    <property type="molecule type" value="Genomic_DNA"/>
</dbReference>
<evidence type="ECO:0000256" key="3">
    <source>
        <dbReference type="ARBA" id="ARBA00004763"/>
    </source>
</evidence>
<feature type="domain" description="Pterin-binding" evidence="9">
    <location>
        <begin position="116"/>
        <end position="368"/>
    </location>
</feature>
<keyword evidence="6" id="KW-0479">Metal-binding</keyword>
<reference evidence="10 11" key="1">
    <citation type="submission" date="2020-07" db="EMBL/GenBank/DDBJ databases">
        <title>Transfer of Campylobacter canadensis to the novel genus Avispirillum gen. nov., that also includes two novel species recovered from migratory waterfowl: Avispirillum anseris sp. nov. and Avispirillum brantae sp. nov.</title>
        <authorList>
            <person name="Miller W.G."/>
            <person name="Chapman M.H."/>
            <person name="Yee E."/>
            <person name="Inglis G.D."/>
        </authorList>
    </citation>
    <scope>NUCLEOTIDE SEQUENCE [LARGE SCALE GENOMIC DNA]</scope>
    <source>
        <strain evidence="10 11">L283</strain>
    </source>
</reference>
<evidence type="ECO:0000259" key="9">
    <source>
        <dbReference type="PROSITE" id="PS50972"/>
    </source>
</evidence>
<evidence type="ECO:0000256" key="1">
    <source>
        <dbReference type="ARBA" id="ARBA00000012"/>
    </source>
</evidence>
<dbReference type="Pfam" id="PF00809">
    <property type="entry name" value="Pterin_bind"/>
    <property type="match status" value="1"/>
</dbReference>
<keyword evidence="5 10" id="KW-0808">Transferase</keyword>
<evidence type="ECO:0000256" key="5">
    <source>
        <dbReference type="ARBA" id="ARBA00022679"/>
    </source>
</evidence>
<evidence type="ECO:0000313" key="11">
    <source>
        <dbReference type="Proteomes" id="UP000786183"/>
    </source>
</evidence>
<gene>
    <name evidence="10" type="primary">folP</name>
    <name evidence="10" type="ORF">AVCANL283_07080</name>
</gene>